<evidence type="ECO:0000313" key="3">
    <source>
        <dbReference type="Ensembl" id="ENSCCNP00000017128.1"/>
    </source>
</evidence>
<proteinExistence type="predicted"/>
<evidence type="ECO:0000259" key="2">
    <source>
        <dbReference type="PROSITE" id="PS50011"/>
    </source>
</evidence>
<sequence length="104" mass="11898">MATTATCTRFTDDYQLFEELGKGAFSVVRRCVKKTSTQEYAAKIINTKKLSARDHQKLEREARICRLLKHPNIGKCPAEYSVGILWQAETTEISCFCVWSYLCP</sequence>
<dbReference type="GO" id="GO:0005524">
    <property type="term" value="F:ATP binding"/>
    <property type="evidence" value="ECO:0007669"/>
    <property type="project" value="UniProtKB-UniRule"/>
</dbReference>
<dbReference type="OrthoDB" id="336747at2759"/>
<feature type="domain" description="Protein kinase" evidence="2">
    <location>
        <begin position="14"/>
        <end position="104"/>
    </location>
</feature>
<dbReference type="InterPro" id="IPR000719">
    <property type="entry name" value="Prot_kinase_dom"/>
</dbReference>
<dbReference type="RefSeq" id="XP_020018626.1">
    <property type="nucleotide sequence ID" value="XM_020163037.1"/>
</dbReference>
<reference evidence="4" key="2">
    <citation type="submission" date="2025-04" db="UniProtKB">
        <authorList>
            <consortium name="RefSeq"/>
        </authorList>
    </citation>
    <scope>IDENTIFICATION</scope>
    <source>
        <tissue evidence="4">Leukocyte</tissue>
    </source>
</reference>
<dbReference type="Gene3D" id="3.30.200.20">
    <property type="entry name" value="Phosphorylase Kinase, domain 1"/>
    <property type="match status" value="1"/>
</dbReference>
<dbReference type="InterPro" id="IPR017441">
    <property type="entry name" value="Protein_kinase_ATP_BS"/>
</dbReference>
<name>A0A8C0WUV8_CASCN</name>
<dbReference type="Pfam" id="PF00069">
    <property type="entry name" value="Pkinase"/>
    <property type="match status" value="1"/>
</dbReference>
<dbReference type="FunFam" id="3.30.200.20:FF:000002">
    <property type="entry name" value="Calcium/calmodulin-dependent protein kinase type II subunit delta isoform 2"/>
    <property type="match status" value="1"/>
</dbReference>
<organism evidence="3">
    <name type="scientific">Castor canadensis</name>
    <name type="common">American beaver</name>
    <dbReference type="NCBI Taxonomy" id="51338"/>
    <lineage>
        <taxon>Eukaryota</taxon>
        <taxon>Metazoa</taxon>
        <taxon>Chordata</taxon>
        <taxon>Craniata</taxon>
        <taxon>Vertebrata</taxon>
        <taxon>Euteleostomi</taxon>
        <taxon>Mammalia</taxon>
        <taxon>Eutheria</taxon>
        <taxon>Euarchontoglires</taxon>
        <taxon>Glires</taxon>
        <taxon>Rodentia</taxon>
        <taxon>Castorimorpha</taxon>
        <taxon>Castoridae</taxon>
        <taxon>Castor</taxon>
    </lineage>
</organism>
<protein>
    <submittedName>
        <fullName evidence="4">Calcium/calmodulin-dependent protein kinase type II subunit gamma-like</fullName>
    </submittedName>
</protein>
<accession>A0A8C0WUV8</accession>
<dbReference type="KEGG" id="ccan:109685923"/>
<evidence type="ECO:0000313" key="4">
    <source>
        <dbReference type="RefSeq" id="XP_020018626.1"/>
    </source>
</evidence>
<dbReference type="InterPro" id="IPR011009">
    <property type="entry name" value="Kinase-like_dom_sf"/>
</dbReference>
<dbReference type="Ensembl" id="ENSCCNT00000022292.1">
    <property type="protein sequence ID" value="ENSCCNP00000017128.1"/>
    <property type="gene ID" value="ENSCCNG00000017426.1"/>
</dbReference>
<evidence type="ECO:0000256" key="1">
    <source>
        <dbReference type="PROSITE-ProRule" id="PRU10141"/>
    </source>
</evidence>
<dbReference type="PROSITE" id="PS50011">
    <property type="entry name" value="PROTEIN_KINASE_DOM"/>
    <property type="match status" value="1"/>
</dbReference>
<dbReference type="SUPFAM" id="SSF56112">
    <property type="entry name" value="Protein kinase-like (PK-like)"/>
    <property type="match status" value="1"/>
</dbReference>
<gene>
    <name evidence="3 4" type="primary">LOC109685923</name>
</gene>
<reference evidence="3" key="1">
    <citation type="submission" date="2023-09" db="UniProtKB">
        <authorList>
            <consortium name="Ensembl"/>
        </authorList>
    </citation>
    <scope>IDENTIFICATION</scope>
</reference>
<dbReference type="AlphaFoldDB" id="A0A8C0WUV8"/>
<keyword evidence="1" id="KW-0547">Nucleotide-binding</keyword>
<feature type="binding site" evidence="1">
    <location>
        <position position="43"/>
    </location>
    <ligand>
        <name>ATP</name>
        <dbReference type="ChEBI" id="CHEBI:30616"/>
    </ligand>
</feature>
<dbReference type="PANTHER" id="PTHR24347">
    <property type="entry name" value="SERINE/THREONINE-PROTEIN KINASE"/>
    <property type="match status" value="1"/>
</dbReference>
<dbReference type="GO" id="GO:0004672">
    <property type="term" value="F:protein kinase activity"/>
    <property type="evidence" value="ECO:0007669"/>
    <property type="project" value="InterPro"/>
</dbReference>
<dbReference type="PROSITE" id="PS00107">
    <property type="entry name" value="PROTEIN_KINASE_ATP"/>
    <property type="match status" value="1"/>
</dbReference>
<keyword evidence="1" id="KW-0067">ATP-binding</keyword>